<dbReference type="EMBL" id="KZ502322">
    <property type="protein sequence ID" value="PKU80641.1"/>
    <property type="molecule type" value="Genomic_DNA"/>
</dbReference>
<dbReference type="Pfam" id="PF07727">
    <property type="entry name" value="RVT_2"/>
    <property type="match status" value="1"/>
</dbReference>
<reference evidence="3 4" key="2">
    <citation type="journal article" date="2017" name="Nature">
        <title>The Apostasia genome and the evolution of orchids.</title>
        <authorList>
            <person name="Zhang G.Q."/>
            <person name="Liu K.W."/>
            <person name="Li Z."/>
            <person name="Lohaus R."/>
            <person name="Hsiao Y.Y."/>
            <person name="Niu S.C."/>
            <person name="Wang J.Y."/>
            <person name="Lin Y.C."/>
            <person name="Xu Q."/>
            <person name="Chen L.J."/>
            <person name="Yoshida K."/>
            <person name="Fujiwara S."/>
            <person name="Wang Z.W."/>
            <person name="Zhang Y.Q."/>
            <person name="Mitsuda N."/>
            <person name="Wang M."/>
            <person name="Liu G.H."/>
            <person name="Pecoraro L."/>
            <person name="Huang H.X."/>
            <person name="Xiao X.J."/>
            <person name="Lin M."/>
            <person name="Wu X.Y."/>
            <person name="Wu W.L."/>
            <person name="Chen Y.Y."/>
            <person name="Chang S.B."/>
            <person name="Sakamoto S."/>
            <person name="Ohme-Takagi M."/>
            <person name="Yagi M."/>
            <person name="Zeng S.J."/>
            <person name="Shen C.Y."/>
            <person name="Yeh C.M."/>
            <person name="Luo Y.B."/>
            <person name="Tsai W.C."/>
            <person name="Van de Peer Y."/>
            <person name="Liu Z.J."/>
        </authorList>
    </citation>
    <scope>NUCLEOTIDE SEQUENCE [LARGE SCALE GENOMIC DNA]</scope>
    <source>
        <tissue evidence="3">The whole plant</tissue>
    </source>
</reference>
<dbReference type="InterPro" id="IPR043502">
    <property type="entry name" value="DNA/RNA_pol_sf"/>
</dbReference>
<dbReference type="GO" id="GO:0015074">
    <property type="term" value="P:DNA integration"/>
    <property type="evidence" value="ECO:0007669"/>
    <property type="project" value="InterPro"/>
</dbReference>
<dbReference type="Gene3D" id="3.30.420.10">
    <property type="entry name" value="Ribonuclease H-like superfamily/Ribonuclease H"/>
    <property type="match status" value="1"/>
</dbReference>
<dbReference type="PANTHER" id="PTHR11439">
    <property type="entry name" value="GAG-POL-RELATED RETROTRANSPOSON"/>
    <property type="match status" value="1"/>
</dbReference>
<dbReference type="Proteomes" id="UP000233837">
    <property type="component" value="Unassembled WGS sequence"/>
</dbReference>
<name>A0A2I0WYA6_9ASPA</name>
<accession>A0A2I0WYA6</accession>
<dbReference type="GO" id="GO:0003676">
    <property type="term" value="F:nucleic acid binding"/>
    <property type="evidence" value="ECO:0007669"/>
    <property type="project" value="InterPro"/>
</dbReference>
<dbReference type="PANTHER" id="PTHR11439:SF455">
    <property type="entry name" value="RLK (RECEPTOR-LIKE PROTEIN KINASE) 8, PUTATIVE-RELATED"/>
    <property type="match status" value="1"/>
</dbReference>
<dbReference type="PROSITE" id="PS50994">
    <property type="entry name" value="INTEGRASE"/>
    <property type="match status" value="1"/>
</dbReference>
<dbReference type="CDD" id="cd09272">
    <property type="entry name" value="RNase_HI_RT_Ty1"/>
    <property type="match status" value="1"/>
</dbReference>
<evidence type="ECO:0000259" key="2">
    <source>
        <dbReference type="PROSITE" id="PS50994"/>
    </source>
</evidence>
<dbReference type="InterPro" id="IPR001584">
    <property type="entry name" value="Integrase_cat-core"/>
</dbReference>
<feature type="domain" description="Integrase catalytic" evidence="2">
    <location>
        <begin position="1"/>
        <end position="84"/>
    </location>
</feature>
<dbReference type="InterPro" id="IPR036397">
    <property type="entry name" value="RNaseH_sf"/>
</dbReference>
<sequence length="828" mass="93500">MFQNYFQTHGIQQQFSCPYTPQQNGLAERKHRHIIETARTLILDANLPYNLWVYAVLTAVYLINRLPSSNLKNKSPHEMLFHCAPNYKMLKVFGCQCYPLLPSHKTHKLAPKALKSVFIGYATASKGYMCLDMDTGTVIISVNVQFHEHLFPFKSDTSPHSCLQPTGSSCSTNNPPPLTLVPLTTSTSPSNVTHSVQSASSLNRSLTPTSSTSASSTTSIPHPSPVSDSVSSPRPHLTKTHHMTTRLQTGHLKPKSIFNLLHLTQQASDPTSYTQAAKCPNWRNAMSAEFQALQQQGTWTLIPPKSHYNVLGNKWLYKTKLTADGNIARYKARLVAQGFKQEYGFDFFETFSPVAKFQTIRVFLTVSLHNNWTITQLDVSNAFLHGSLTDDVYMEQPKGFVDPNYPSYVCKLNKALYGLKQAPRQWFSTFTDYLLSWGFEFSNADPSLLFYSKHGITLYLLIYVDDILFMGNDSGYASKLLHDLQQQFSVKNLGTLHTFLGLQVIHSSDKIFLHQQNYARSILNRAGMTDCHPLQTPTVLKTDTSAEALLPFSDPQFYRSIAGSLQYLTLTRPDIAFAVNQACQHMHHPLNLHFQILKRILRYLNGTLHYGLPILRGDMKLTAYSDADWAGDKQDRKSTTGFCIFLGNTLISWSSKKQHTIARSSTESEYRSLTAAATEIVWLRRLLQDFQFPSMSPTTLFCDNISAMSLANNPVFHARTKHIEIDYHYIRECIKSNIIKVHHLYTTDQTADVFTKGLSTAQFQALRTKLTLQPGTVNLRGNVRISQPKGNIHDEQQHIMAGITNDEQQHTTIRTSSTWKVPSVKITN</sequence>
<dbReference type="InterPro" id="IPR013103">
    <property type="entry name" value="RVT_2"/>
</dbReference>
<dbReference type="SUPFAM" id="SSF53098">
    <property type="entry name" value="Ribonuclease H-like"/>
    <property type="match status" value="1"/>
</dbReference>
<proteinExistence type="predicted"/>
<organism evidence="3 4">
    <name type="scientific">Dendrobium catenatum</name>
    <dbReference type="NCBI Taxonomy" id="906689"/>
    <lineage>
        <taxon>Eukaryota</taxon>
        <taxon>Viridiplantae</taxon>
        <taxon>Streptophyta</taxon>
        <taxon>Embryophyta</taxon>
        <taxon>Tracheophyta</taxon>
        <taxon>Spermatophyta</taxon>
        <taxon>Magnoliopsida</taxon>
        <taxon>Liliopsida</taxon>
        <taxon>Asparagales</taxon>
        <taxon>Orchidaceae</taxon>
        <taxon>Epidendroideae</taxon>
        <taxon>Malaxideae</taxon>
        <taxon>Dendrobiinae</taxon>
        <taxon>Dendrobium</taxon>
    </lineage>
</organism>
<feature type="region of interest" description="Disordered" evidence="1">
    <location>
        <begin position="164"/>
        <end position="249"/>
    </location>
</feature>
<dbReference type="AlphaFoldDB" id="A0A2I0WYA6"/>
<feature type="compositionally biased region" description="Polar residues" evidence="1">
    <location>
        <begin position="194"/>
        <end position="204"/>
    </location>
</feature>
<dbReference type="InterPro" id="IPR012337">
    <property type="entry name" value="RNaseH-like_sf"/>
</dbReference>
<dbReference type="Pfam" id="PF25597">
    <property type="entry name" value="SH3_retrovirus"/>
    <property type="match status" value="1"/>
</dbReference>
<feature type="compositionally biased region" description="Low complexity" evidence="1">
    <location>
        <begin position="205"/>
        <end position="235"/>
    </location>
</feature>
<gene>
    <name evidence="3" type="ORF">MA16_Dca012399</name>
</gene>
<feature type="compositionally biased region" description="Low complexity" evidence="1">
    <location>
        <begin position="180"/>
        <end position="193"/>
    </location>
</feature>
<evidence type="ECO:0000256" key="1">
    <source>
        <dbReference type="SAM" id="MobiDB-lite"/>
    </source>
</evidence>
<evidence type="ECO:0000313" key="3">
    <source>
        <dbReference type="EMBL" id="PKU80641.1"/>
    </source>
</evidence>
<dbReference type="SUPFAM" id="SSF56672">
    <property type="entry name" value="DNA/RNA polymerases"/>
    <property type="match status" value="1"/>
</dbReference>
<protein>
    <submittedName>
        <fullName evidence="3">Retrovirus-related Pol polyprotein from transposon TNT 1-94</fullName>
    </submittedName>
</protein>
<evidence type="ECO:0000313" key="4">
    <source>
        <dbReference type="Proteomes" id="UP000233837"/>
    </source>
</evidence>
<reference evidence="3 4" key="1">
    <citation type="journal article" date="2016" name="Sci. Rep.">
        <title>The Dendrobium catenatum Lindl. genome sequence provides insights into polysaccharide synthase, floral development and adaptive evolution.</title>
        <authorList>
            <person name="Zhang G.Q."/>
            <person name="Xu Q."/>
            <person name="Bian C."/>
            <person name="Tsai W.C."/>
            <person name="Yeh C.M."/>
            <person name="Liu K.W."/>
            <person name="Yoshida K."/>
            <person name="Zhang L.S."/>
            <person name="Chang S.B."/>
            <person name="Chen F."/>
            <person name="Shi Y."/>
            <person name="Su Y.Y."/>
            <person name="Zhang Y.Q."/>
            <person name="Chen L.J."/>
            <person name="Yin Y."/>
            <person name="Lin M."/>
            <person name="Huang H."/>
            <person name="Deng H."/>
            <person name="Wang Z.W."/>
            <person name="Zhu S.L."/>
            <person name="Zhao X."/>
            <person name="Deng C."/>
            <person name="Niu S.C."/>
            <person name="Huang J."/>
            <person name="Wang M."/>
            <person name="Liu G.H."/>
            <person name="Yang H.J."/>
            <person name="Xiao X.J."/>
            <person name="Hsiao Y.Y."/>
            <person name="Wu W.L."/>
            <person name="Chen Y.Y."/>
            <person name="Mitsuda N."/>
            <person name="Ohme-Takagi M."/>
            <person name="Luo Y.B."/>
            <person name="Van de Peer Y."/>
            <person name="Liu Z.J."/>
        </authorList>
    </citation>
    <scope>NUCLEOTIDE SEQUENCE [LARGE SCALE GENOMIC DNA]</scope>
    <source>
        <tissue evidence="3">The whole plant</tissue>
    </source>
</reference>
<dbReference type="InterPro" id="IPR057670">
    <property type="entry name" value="SH3_retrovirus"/>
</dbReference>
<keyword evidence="4" id="KW-1185">Reference proteome</keyword>